<dbReference type="Proteomes" id="UP000785613">
    <property type="component" value="Unassembled WGS sequence"/>
</dbReference>
<evidence type="ECO:0008006" key="4">
    <source>
        <dbReference type="Google" id="ProtNLM"/>
    </source>
</evidence>
<gene>
    <name evidence="2" type="ORF">F0185_26305</name>
</gene>
<feature type="signal peptide" evidence="1">
    <location>
        <begin position="1"/>
        <end position="32"/>
    </location>
</feature>
<name>A0ABX0LRD9_9BURK</name>
<evidence type="ECO:0000256" key="1">
    <source>
        <dbReference type="SAM" id="SignalP"/>
    </source>
</evidence>
<sequence>MPLWIFNCRVTTMRVIFAVVAFSAASGLATLAWSTEQAKPAASRSAADPEVIKRAREGERDARIAIAQGKDRLQYSVGGGPPPRPEEVEPMRLHAEIPVQVMKKHGIEAVIQSSGCDMQTARWQEAYATAYNAVMDAHLRKQRGPDYRKAIDAEIAAELQKALAALAKR</sequence>
<dbReference type="RefSeq" id="WP_167229656.1">
    <property type="nucleotide sequence ID" value="NZ_VUYU01000024.1"/>
</dbReference>
<feature type="chain" id="PRO_5047307817" description="DUF4168 domain-containing protein" evidence="1">
    <location>
        <begin position="33"/>
        <end position="169"/>
    </location>
</feature>
<evidence type="ECO:0000313" key="3">
    <source>
        <dbReference type="Proteomes" id="UP000785613"/>
    </source>
</evidence>
<comment type="caution">
    <text evidence="2">The sequence shown here is derived from an EMBL/GenBank/DDBJ whole genome shotgun (WGS) entry which is preliminary data.</text>
</comment>
<accession>A0ABX0LRD9</accession>
<reference evidence="2 3" key="1">
    <citation type="submission" date="2019-09" db="EMBL/GenBank/DDBJ databases">
        <title>Taxonomy of Antarctic Massilia spp.: description of Massilia rubra sp. nov., Massilia aquatica sp. nov., Massilia mucilaginosa sp. nov., Massilia frigida sp. nov. isolated from streams, lakes and regoliths.</title>
        <authorList>
            <person name="Holochova P."/>
            <person name="Sedlacek I."/>
            <person name="Kralova S."/>
            <person name="Maslanova I."/>
            <person name="Busse H.-J."/>
            <person name="Stankova E."/>
            <person name="Vrbovska V."/>
            <person name="Kovarovic V."/>
            <person name="Bartak M."/>
            <person name="Svec P."/>
            <person name="Pantucek R."/>
        </authorList>
    </citation>
    <scope>NUCLEOTIDE SEQUENCE [LARGE SCALE GENOMIC DNA]</scope>
    <source>
        <strain evidence="2 3">CCM 8692</strain>
    </source>
</reference>
<organism evidence="2 3">
    <name type="scientific">Massilia rubra</name>
    <dbReference type="NCBI Taxonomy" id="2607910"/>
    <lineage>
        <taxon>Bacteria</taxon>
        <taxon>Pseudomonadati</taxon>
        <taxon>Pseudomonadota</taxon>
        <taxon>Betaproteobacteria</taxon>
        <taxon>Burkholderiales</taxon>
        <taxon>Oxalobacteraceae</taxon>
        <taxon>Telluria group</taxon>
        <taxon>Massilia</taxon>
    </lineage>
</organism>
<evidence type="ECO:0000313" key="2">
    <source>
        <dbReference type="EMBL" id="NHZ37085.1"/>
    </source>
</evidence>
<keyword evidence="3" id="KW-1185">Reference proteome</keyword>
<dbReference type="EMBL" id="VUYU01000024">
    <property type="protein sequence ID" value="NHZ37085.1"/>
    <property type="molecule type" value="Genomic_DNA"/>
</dbReference>
<protein>
    <recommendedName>
        <fullName evidence="4">DUF4168 domain-containing protein</fullName>
    </recommendedName>
</protein>
<proteinExistence type="predicted"/>
<keyword evidence="1" id="KW-0732">Signal</keyword>